<feature type="compositionally biased region" description="Low complexity" evidence="1">
    <location>
        <begin position="146"/>
        <end position="158"/>
    </location>
</feature>
<reference evidence="2 3" key="1">
    <citation type="submission" date="2017-01" db="EMBL/GenBank/DDBJ databases">
        <authorList>
            <person name="Mah S.A."/>
            <person name="Swanson W.J."/>
            <person name="Moy G.W."/>
            <person name="Vacquier V.D."/>
        </authorList>
    </citation>
    <scope>NUCLEOTIDE SEQUENCE [LARGE SCALE GENOMIC DNA]</scope>
    <source>
        <strain evidence="2 3">GSMNP</strain>
    </source>
</reference>
<protein>
    <submittedName>
        <fullName evidence="2">Uncharacterized protein</fullName>
    </submittedName>
</protein>
<proteinExistence type="predicted"/>
<accession>A0A1R1YHN7</accession>
<keyword evidence="3" id="KW-1185">Reference proteome</keyword>
<sequence>MWLHLMHAYKMFIPPESTIFISSIHPQQQMFNTADISSFLQETYNEAMRDPKTVVYGEQKHDQSGSKGDSGEPLRDVSSARVSSLVGGESANSSGNGSRASSIDGNSSRPSSRSFSRVSSSGGSGGATRSGTNESWTRSNNEYTSHGHNAGYNNANGNSTPKPKKASEKRNSQTQKQSYANVL</sequence>
<comment type="caution">
    <text evidence="2">The sequence shown here is derived from an EMBL/GenBank/DDBJ whole genome shotgun (WGS) entry which is preliminary data.</text>
</comment>
<gene>
    <name evidence="2" type="ORF">AYI70_g192</name>
</gene>
<organism evidence="2 3">
    <name type="scientific">Smittium culicis</name>
    <dbReference type="NCBI Taxonomy" id="133412"/>
    <lineage>
        <taxon>Eukaryota</taxon>
        <taxon>Fungi</taxon>
        <taxon>Fungi incertae sedis</taxon>
        <taxon>Zoopagomycota</taxon>
        <taxon>Kickxellomycotina</taxon>
        <taxon>Harpellomycetes</taxon>
        <taxon>Harpellales</taxon>
        <taxon>Legeriomycetaceae</taxon>
        <taxon>Smittium</taxon>
    </lineage>
</organism>
<feature type="compositionally biased region" description="Basic and acidic residues" evidence="1">
    <location>
        <begin position="55"/>
        <end position="75"/>
    </location>
</feature>
<feature type="compositionally biased region" description="Polar residues" evidence="1">
    <location>
        <begin position="132"/>
        <end position="144"/>
    </location>
</feature>
<dbReference type="Proteomes" id="UP000187283">
    <property type="component" value="Unassembled WGS sequence"/>
</dbReference>
<name>A0A1R1YHN7_9FUNG</name>
<dbReference type="EMBL" id="LSSN01000021">
    <property type="protein sequence ID" value="OMJ26409.1"/>
    <property type="molecule type" value="Genomic_DNA"/>
</dbReference>
<evidence type="ECO:0000313" key="3">
    <source>
        <dbReference type="Proteomes" id="UP000187283"/>
    </source>
</evidence>
<dbReference type="AlphaFoldDB" id="A0A1R1YHN7"/>
<feature type="region of interest" description="Disordered" evidence="1">
    <location>
        <begin position="55"/>
        <end position="183"/>
    </location>
</feature>
<feature type="compositionally biased region" description="Polar residues" evidence="1">
    <location>
        <begin position="172"/>
        <end position="183"/>
    </location>
</feature>
<evidence type="ECO:0000313" key="2">
    <source>
        <dbReference type="EMBL" id="OMJ26409.1"/>
    </source>
</evidence>
<feature type="compositionally biased region" description="Low complexity" evidence="1">
    <location>
        <begin position="87"/>
        <end position="121"/>
    </location>
</feature>
<evidence type="ECO:0000256" key="1">
    <source>
        <dbReference type="SAM" id="MobiDB-lite"/>
    </source>
</evidence>
<dbReference type="OrthoDB" id="10465238at2759"/>